<evidence type="ECO:0000313" key="7">
    <source>
        <dbReference type="EMBL" id="GLX66350.1"/>
    </source>
</evidence>
<dbReference type="InterPro" id="IPR007016">
    <property type="entry name" value="O-antigen_ligase-rel_domated"/>
</dbReference>
<dbReference type="PANTHER" id="PTHR37422">
    <property type="entry name" value="TEICHURONIC ACID BIOSYNTHESIS PROTEIN TUAE"/>
    <property type="match status" value="1"/>
</dbReference>
<evidence type="ECO:0000256" key="3">
    <source>
        <dbReference type="ARBA" id="ARBA00022989"/>
    </source>
</evidence>
<keyword evidence="8" id="KW-1185">Reference proteome</keyword>
<evidence type="ECO:0000256" key="5">
    <source>
        <dbReference type="SAM" id="Phobius"/>
    </source>
</evidence>
<feature type="transmembrane region" description="Helical" evidence="5">
    <location>
        <begin position="313"/>
        <end position="335"/>
    </location>
</feature>
<name>A0ABQ6G7U2_9BACL</name>
<feature type="transmembrane region" description="Helical" evidence="5">
    <location>
        <begin position="356"/>
        <end position="377"/>
    </location>
</feature>
<feature type="transmembrane region" description="Helical" evidence="5">
    <location>
        <begin position="168"/>
        <end position="186"/>
    </location>
</feature>
<proteinExistence type="predicted"/>
<dbReference type="InterPro" id="IPR051533">
    <property type="entry name" value="WaaL-like"/>
</dbReference>
<feature type="transmembrane region" description="Helical" evidence="5">
    <location>
        <begin position="193"/>
        <end position="210"/>
    </location>
</feature>
<feature type="transmembrane region" description="Helical" evidence="5">
    <location>
        <begin position="239"/>
        <end position="257"/>
    </location>
</feature>
<evidence type="ECO:0000313" key="8">
    <source>
        <dbReference type="Proteomes" id="UP001157114"/>
    </source>
</evidence>
<evidence type="ECO:0000256" key="1">
    <source>
        <dbReference type="ARBA" id="ARBA00004141"/>
    </source>
</evidence>
<feature type="transmembrane region" description="Helical" evidence="5">
    <location>
        <begin position="216"/>
        <end position="232"/>
    </location>
</feature>
<feature type="transmembrane region" description="Helical" evidence="5">
    <location>
        <begin position="94"/>
        <end position="115"/>
    </location>
</feature>
<evidence type="ECO:0000256" key="4">
    <source>
        <dbReference type="ARBA" id="ARBA00023136"/>
    </source>
</evidence>
<dbReference type="PANTHER" id="PTHR37422:SF21">
    <property type="entry name" value="EXOQ-LIKE PROTEIN"/>
    <property type="match status" value="1"/>
</dbReference>
<dbReference type="Proteomes" id="UP001157114">
    <property type="component" value="Unassembled WGS sequence"/>
</dbReference>
<feature type="transmembrane region" description="Helical" evidence="5">
    <location>
        <begin position="70"/>
        <end position="88"/>
    </location>
</feature>
<evidence type="ECO:0000256" key="2">
    <source>
        <dbReference type="ARBA" id="ARBA00022692"/>
    </source>
</evidence>
<sequence>MLAELKARMAGRMLGREEPAFYFKLLGFTMASSSIVFFEPSPFDLLIILTIAIGFMSNIIVIPKNLILPILLVGLFLDTNFIAMAGVTDNEGSSIQFVLITVYLTVLWLGIAGLVVRFQEKALKVIFNGYVAAALITTIPGIFAYFGLLPNSDSLLMFGRVMGFFKDPNVFGPFLVPAALFALYGFEKNSGRAKQLWLIVFSVITIGILLSFSRAAWGNYLIAIFLYLMLPSSTRKQRWSTWSILLALLLPALFWFINQSSVMDLLSNRLSYQNYDNDRFGTQIMALKEVMQRPIGIGPGQSEYFFNYSIHSLYVRILAEYGVAGMTTFLLFIALTTVKSIKNIFNKELRYRSYNIIVTASLLGVLFNSFFVDTLHWRHFWLLLALPWITEGGLKHENRTDHY</sequence>
<comment type="subcellular location">
    <subcellularLocation>
        <location evidence="1">Membrane</location>
        <topology evidence="1">Multi-pass membrane protein</topology>
    </subcellularLocation>
</comment>
<reference evidence="7 8" key="1">
    <citation type="submission" date="2023-03" db="EMBL/GenBank/DDBJ databases">
        <title>Draft genome sequence of the bacteria which degrade cell wall of Tricholomamatutake.</title>
        <authorList>
            <person name="Konishi Y."/>
            <person name="Fukuta Y."/>
            <person name="Shirasaka N."/>
        </authorList>
    </citation>
    <scope>NUCLEOTIDE SEQUENCE [LARGE SCALE GENOMIC DNA]</scope>
    <source>
        <strain evidence="8">mu1</strain>
    </source>
</reference>
<feature type="transmembrane region" description="Helical" evidence="5">
    <location>
        <begin position="127"/>
        <end position="148"/>
    </location>
</feature>
<comment type="caution">
    <text evidence="7">The sequence shown here is derived from an EMBL/GenBank/DDBJ whole genome shotgun (WGS) entry which is preliminary data.</text>
</comment>
<dbReference type="Pfam" id="PF04932">
    <property type="entry name" value="Wzy_C"/>
    <property type="match status" value="1"/>
</dbReference>
<keyword evidence="4 5" id="KW-0472">Membrane</keyword>
<keyword evidence="2 5" id="KW-0812">Transmembrane</keyword>
<evidence type="ECO:0000259" key="6">
    <source>
        <dbReference type="Pfam" id="PF04932"/>
    </source>
</evidence>
<accession>A0ABQ6G7U2</accession>
<protein>
    <recommendedName>
        <fullName evidence="6">O-antigen ligase-related domain-containing protein</fullName>
    </recommendedName>
</protein>
<dbReference type="EMBL" id="BSSQ01000002">
    <property type="protein sequence ID" value="GLX66350.1"/>
    <property type="molecule type" value="Genomic_DNA"/>
</dbReference>
<feature type="domain" description="O-antigen ligase-related" evidence="6">
    <location>
        <begin position="200"/>
        <end position="330"/>
    </location>
</feature>
<gene>
    <name evidence="7" type="ORF">MU1_06940</name>
</gene>
<feature type="transmembrane region" description="Helical" evidence="5">
    <location>
        <begin position="45"/>
        <end position="63"/>
    </location>
</feature>
<organism evidence="7 8">
    <name type="scientific">Paenibacillus glycanilyticus</name>
    <dbReference type="NCBI Taxonomy" id="126569"/>
    <lineage>
        <taxon>Bacteria</taxon>
        <taxon>Bacillati</taxon>
        <taxon>Bacillota</taxon>
        <taxon>Bacilli</taxon>
        <taxon>Bacillales</taxon>
        <taxon>Paenibacillaceae</taxon>
        <taxon>Paenibacillus</taxon>
    </lineage>
</organism>
<feature type="transmembrane region" description="Helical" evidence="5">
    <location>
        <begin position="21"/>
        <end position="39"/>
    </location>
</feature>
<dbReference type="RefSeq" id="WP_284237043.1">
    <property type="nucleotide sequence ID" value="NZ_BSSQ01000002.1"/>
</dbReference>
<keyword evidence="3 5" id="KW-1133">Transmembrane helix</keyword>